<dbReference type="EMBL" id="JBFDAA010000002">
    <property type="protein sequence ID" value="KAL1139973.1"/>
    <property type="molecule type" value="Genomic_DNA"/>
</dbReference>
<reference evidence="3 4" key="1">
    <citation type="submission" date="2024-07" db="EMBL/GenBank/DDBJ databases">
        <title>Chromosome-level genome assembly of the water stick insect Ranatra chinensis (Heteroptera: Nepidae).</title>
        <authorList>
            <person name="Liu X."/>
        </authorList>
    </citation>
    <scope>NUCLEOTIDE SEQUENCE [LARGE SCALE GENOMIC DNA]</scope>
    <source>
        <strain evidence="3">Cailab_2021Rc</strain>
        <tissue evidence="3">Muscle</tissue>
    </source>
</reference>
<dbReference type="AlphaFoldDB" id="A0ABD0ZGQ4"/>
<feature type="compositionally biased region" description="Low complexity" evidence="1">
    <location>
        <begin position="180"/>
        <end position="193"/>
    </location>
</feature>
<dbReference type="Pfam" id="PF00078">
    <property type="entry name" value="RVT_1"/>
    <property type="match status" value="1"/>
</dbReference>
<evidence type="ECO:0000313" key="3">
    <source>
        <dbReference type="EMBL" id="KAL1139973.1"/>
    </source>
</evidence>
<feature type="region of interest" description="Disordered" evidence="1">
    <location>
        <begin position="167"/>
        <end position="202"/>
    </location>
</feature>
<gene>
    <name evidence="3" type="ORF">AAG570_006950</name>
</gene>
<dbReference type="InterPro" id="IPR000477">
    <property type="entry name" value="RT_dom"/>
</dbReference>
<evidence type="ECO:0000256" key="1">
    <source>
        <dbReference type="SAM" id="MobiDB-lite"/>
    </source>
</evidence>
<accession>A0ABD0ZGQ4</accession>
<evidence type="ECO:0000313" key="4">
    <source>
        <dbReference type="Proteomes" id="UP001558652"/>
    </source>
</evidence>
<dbReference type="Proteomes" id="UP001558652">
    <property type="component" value="Unassembled WGS sequence"/>
</dbReference>
<sequence>MSDNERADTVCSTGEFDEDEPPFVEQLKRRKKRTKPLNFPPPTKKTLTDNLDPHPGKCRTPEVKTLLSAFLLYQQTPLVYNTSNIPRPLRKPNLCYNKKNSHRNTNRNNYQSNHCGDHNARTKILTGILSCFHNRNHAQGCHINSNSNISKPSLILSNREQPVQQLRSGLQHAQQHKARPQQQLPQLRVQQHRPQSDPQTLPSNMIMSPTGLITQLIALKAAQLFSSGDPCPTPLTPLTPFRQHRYFIVIHGSSQSPYFPIKAGVSQGSILSPLLYPVYTSDIPEHPAILLASFADDTAILSTNSDPTLTSINPQSYLTTLQTWCSNWKIRENPQKCVHVTFTLRHSFCPPVYRHRAQLPPVKVVRYLGLYIDRTLTWSPTHD</sequence>
<evidence type="ECO:0000259" key="2">
    <source>
        <dbReference type="Pfam" id="PF00078"/>
    </source>
</evidence>
<keyword evidence="4" id="KW-1185">Reference proteome</keyword>
<comment type="caution">
    <text evidence="3">The sequence shown here is derived from an EMBL/GenBank/DDBJ whole genome shotgun (WGS) entry which is preliminary data.</text>
</comment>
<protein>
    <recommendedName>
        <fullName evidence="2">Reverse transcriptase domain-containing protein</fullName>
    </recommendedName>
</protein>
<dbReference type="PANTHER" id="PTHR33332">
    <property type="entry name" value="REVERSE TRANSCRIPTASE DOMAIN-CONTAINING PROTEIN"/>
    <property type="match status" value="1"/>
</dbReference>
<feature type="domain" description="Reverse transcriptase" evidence="2">
    <location>
        <begin position="245"/>
        <end position="371"/>
    </location>
</feature>
<feature type="region of interest" description="Disordered" evidence="1">
    <location>
        <begin position="1"/>
        <end position="56"/>
    </location>
</feature>
<proteinExistence type="predicted"/>
<organism evidence="3 4">
    <name type="scientific">Ranatra chinensis</name>
    <dbReference type="NCBI Taxonomy" id="642074"/>
    <lineage>
        <taxon>Eukaryota</taxon>
        <taxon>Metazoa</taxon>
        <taxon>Ecdysozoa</taxon>
        <taxon>Arthropoda</taxon>
        <taxon>Hexapoda</taxon>
        <taxon>Insecta</taxon>
        <taxon>Pterygota</taxon>
        <taxon>Neoptera</taxon>
        <taxon>Paraneoptera</taxon>
        <taxon>Hemiptera</taxon>
        <taxon>Heteroptera</taxon>
        <taxon>Panheteroptera</taxon>
        <taxon>Nepomorpha</taxon>
        <taxon>Nepidae</taxon>
        <taxon>Ranatrinae</taxon>
        <taxon>Ranatra</taxon>
    </lineage>
</organism>
<name>A0ABD0ZGQ4_9HEMI</name>